<keyword evidence="1" id="KW-0812">Transmembrane</keyword>
<name>A0A2J7ZHU8_9CHLO</name>
<dbReference type="OrthoDB" id="550026at2759"/>
<reference evidence="2 3" key="1">
    <citation type="journal article" date="2017" name="Mol. Biol. Evol.">
        <title>The 4-celled Tetrabaena socialis nuclear genome reveals the essential components for genetic control of cell number at the origin of multicellularity in the volvocine lineage.</title>
        <authorList>
            <person name="Featherston J."/>
            <person name="Arakaki Y."/>
            <person name="Hanschen E.R."/>
            <person name="Ferris P.J."/>
            <person name="Michod R.E."/>
            <person name="Olson B.J.S.C."/>
            <person name="Nozaki H."/>
            <person name="Durand P.M."/>
        </authorList>
    </citation>
    <scope>NUCLEOTIDE SEQUENCE [LARGE SCALE GENOMIC DNA]</scope>
    <source>
        <strain evidence="2 3">NIES-571</strain>
    </source>
</reference>
<accession>A0A2J7ZHU8</accession>
<keyword evidence="1" id="KW-1133">Transmembrane helix</keyword>
<keyword evidence="3" id="KW-1185">Reference proteome</keyword>
<protein>
    <submittedName>
        <fullName evidence="2">Uncharacterized protein</fullName>
    </submittedName>
</protein>
<proteinExistence type="predicted"/>
<gene>
    <name evidence="2" type="ORF">TSOC_014371</name>
</gene>
<dbReference type="AlphaFoldDB" id="A0A2J7ZHU8"/>
<dbReference type="EMBL" id="PGGS01002061">
    <property type="protein sequence ID" value="PNG99837.1"/>
    <property type="molecule type" value="Genomic_DNA"/>
</dbReference>
<evidence type="ECO:0000313" key="3">
    <source>
        <dbReference type="Proteomes" id="UP000236333"/>
    </source>
</evidence>
<evidence type="ECO:0000256" key="1">
    <source>
        <dbReference type="SAM" id="Phobius"/>
    </source>
</evidence>
<feature type="non-terminal residue" evidence="2">
    <location>
        <position position="1"/>
    </location>
</feature>
<sequence length="179" mass="17494">ALMAPVFLTEELVKARMRSLLATHARHLALFFGLRVVLACAAVHALKAGLRRLVRKRGPRWLRGAVELGCNVLLPTSFFGPLLGLTEGVMELTGVGAFFGAGRLLGEAATGAGQPALAAAIPAAAAAAGDAMAAAAGGAAAAVSAATESMATAAATAATAATAAADSATAAATEMLGSG</sequence>
<evidence type="ECO:0000313" key="2">
    <source>
        <dbReference type="EMBL" id="PNG99837.1"/>
    </source>
</evidence>
<feature type="transmembrane region" description="Helical" evidence="1">
    <location>
        <begin position="28"/>
        <end position="50"/>
    </location>
</feature>
<dbReference type="Proteomes" id="UP000236333">
    <property type="component" value="Unassembled WGS sequence"/>
</dbReference>
<keyword evidence="1" id="KW-0472">Membrane</keyword>
<organism evidence="2 3">
    <name type="scientific">Tetrabaena socialis</name>
    <dbReference type="NCBI Taxonomy" id="47790"/>
    <lineage>
        <taxon>Eukaryota</taxon>
        <taxon>Viridiplantae</taxon>
        <taxon>Chlorophyta</taxon>
        <taxon>core chlorophytes</taxon>
        <taxon>Chlorophyceae</taxon>
        <taxon>CS clade</taxon>
        <taxon>Chlamydomonadales</taxon>
        <taxon>Tetrabaenaceae</taxon>
        <taxon>Tetrabaena</taxon>
    </lineage>
</organism>
<comment type="caution">
    <text evidence="2">The sequence shown here is derived from an EMBL/GenBank/DDBJ whole genome shotgun (WGS) entry which is preliminary data.</text>
</comment>